<dbReference type="AlphaFoldDB" id="A0A644WYE1"/>
<evidence type="ECO:0000313" key="1">
    <source>
        <dbReference type="EMBL" id="MPM08498.1"/>
    </source>
</evidence>
<reference evidence="1" key="1">
    <citation type="submission" date="2019-08" db="EMBL/GenBank/DDBJ databases">
        <authorList>
            <person name="Kucharzyk K."/>
            <person name="Murdoch R.W."/>
            <person name="Higgins S."/>
            <person name="Loffler F."/>
        </authorList>
    </citation>
    <scope>NUCLEOTIDE SEQUENCE</scope>
</reference>
<protein>
    <submittedName>
        <fullName evidence="1">Uncharacterized protein</fullName>
    </submittedName>
</protein>
<dbReference type="InterPro" id="IPR046660">
    <property type="entry name" value="DUF6769"/>
</dbReference>
<sequence>MKNKCSISAIVLSTILFLVFAVIPHHHHGGKACIVIELCELDNAINDEHTHHSDTDSEQNHDETCIAKSKFIIPTSVDETKLKVSDNQNDTVLFPIFFLVGNLFNYSLDSSFIESDYGEYILSYKSAAANQFHGLRAPPFTFS</sequence>
<name>A0A644WYE1_9ZZZZ</name>
<proteinExistence type="predicted"/>
<comment type="caution">
    <text evidence="1">The sequence shown here is derived from an EMBL/GenBank/DDBJ whole genome shotgun (WGS) entry which is preliminary data.</text>
</comment>
<organism evidence="1">
    <name type="scientific">bioreactor metagenome</name>
    <dbReference type="NCBI Taxonomy" id="1076179"/>
    <lineage>
        <taxon>unclassified sequences</taxon>
        <taxon>metagenomes</taxon>
        <taxon>ecological metagenomes</taxon>
    </lineage>
</organism>
<accession>A0A644WYE1</accession>
<dbReference type="Pfam" id="PF20558">
    <property type="entry name" value="DUF6769"/>
    <property type="match status" value="1"/>
</dbReference>
<dbReference type="EMBL" id="VSSQ01001456">
    <property type="protein sequence ID" value="MPM08498.1"/>
    <property type="molecule type" value="Genomic_DNA"/>
</dbReference>
<gene>
    <name evidence="1" type="ORF">SDC9_54810</name>
</gene>